<protein>
    <recommendedName>
        <fullName evidence="1">Methyltransferase domain-containing protein</fullName>
    </recommendedName>
</protein>
<gene>
    <name evidence="2" type="ORF">S01H1_66620</name>
</gene>
<dbReference type="Gene3D" id="3.40.50.150">
    <property type="entry name" value="Vaccinia Virus protein VP39"/>
    <property type="match status" value="1"/>
</dbReference>
<dbReference type="SUPFAM" id="SSF53335">
    <property type="entry name" value="S-adenosyl-L-methionine-dependent methyltransferases"/>
    <property type="match status" value="1"/>
</dbReference>
<organism evidence="2">
    <name type="scientific">marine sediment metagenome</name>
    <dbReference type="NCBI Taxonomy" id="412755"/>
    <lineage>
        <taxon>unclassified sequences</taxon>
        <taxon>metagenomes</taxon>
        <taxon>ecological metagenomes</taxon>
    </lineage>
</organism>
<name>X0WM81_9ZZZZ</name>
<feature type="domain" description="Methyltransferase" evidence="1">
    <location>
        <begin position="83"/>
        <end position="173"/>
    </location>
</feature>
<evidence type="ECO:0000313" key="2">
    <source>
        <dbReference type="EMBL" id="GAG32064.1"/>
    </source>
</evidence>
<comment type="caution">
    <text evidence="2">The sequence shown here is derived from an EMBL/GenBank/DDBJ whole genome shotgun (WGS) entry which is preliminary data.</text>
</comment>
<dbReference type="InterPro" id="IPR029063">
    <property type="entry name" value="SAM-dependent_MTases_sf"/>
</dbReference>
<sequence length="187" mass="21446">MKRSKQRKKGYLLGYSDFAEYSKDSNVDVSLDLDIYVKGIGLKSLHQGLWQKGQPVTLDEVSKAQKSYTEKLIDMFPKEVERVLDVGAGVGDNAIYMAEKGMKVTCISPSLSQEQYFIENILPEYETISFIRSRIEDLEIDEKFDVVLMSESSNYFPIENGLDQTIRYLKEGGYLVMGSHFRKDNRK</sequence>
<reference evidence="2" key="1">
    <citation type="journal article" date="2014" name="Front. Microbiol.">
        <title>High frequency of phylogenetically diverse reductive dehalogenase-homologous genes in deep subseafloor sedimentary metagenomes.</title>
        <authorList>
            <person name="Kawai M."/>
            <person name="Futagami T."/>
            <person name="Toyoda A."/>
            <person name="Takaki Y."/>
            <person name="Nishi S."/>
            <person name="Hori S."/>
            <person name="Arai W."/>
            <person name="Tsubouchi T."/>
            <person name="Morono Y."/>
            <person name="Uchiyama I."/>
            <person name="Ito T."/>
            <person name="Fujiyama A."/>
            <person name="Inagaki F."/>
            <person name="Takami H."/>
        </authorList>
    </citation>
    <scope>NUCLEOTIDE SEQUENCE</scope>
    <source>
        <strain evidence="2">Expedition CK06-06</strain>
    </source>
</reference>
<evidence type="ECO:0000259" key="1">
    <source>
        <dbReference type="Pfam" id="PF13649"/>
    </source>
</evidence>
<proteinExistence type="predicted"/>
<dbReference type="AlphaFoldDB" id="X0WM81"/>
<dbReference type="Pfam" id="PF13649">
    <property type="entry name" value="Methyltransf_25"/>
    <property type="match status" value="1"/>
</dbReference>
<feature type="non-terminal residue" evidence="2">
    <location>
        <position position="187"/>
    </location>
</feature>
<dbReference type="InterPro" id="IPR041698">
    <property type="entry name" value="Methyltransf_25"/>
</dbReference>
<accession>X0WM81</accession>
<dbReference type="CDD" id="cd02440">
    <property type="entry name" value="AdoMet_MTases"/>
    <property type="match status" value="1"/>
</dbReference>
<dbReference type="EMBL" id="BARS01044060">
    <property type="protein sequence ID" value="GAG32064.1"/>
    <property type="molecule type" value="Genomic_DNA"/>
</dbReference>